<gene>
    <name evidence="2" type="ORF">L198_07928</name>
</gene>
<dbReference type="AlphaFoldDB" id="A0A1E3HU03"/>
<evidence type="ECO:0000256" key="1">
    <source>
        <dbReference type="SAM" id="MobiDB-lite"/>
    </source>
</evidence>
<sequence>MLRNAGIDDERLVEHLSERRREDKADLTIGLGHSTPYEELSSFSLAVKANYLFYATPACQTLPPLQIEPFNARDARNDFGLPWIMRALVDAPEVRDLFPGELRNLKEAMVHWKLVTRTLRDIKRRLEPMAGRQWRLRPLPNSLRPLPNSPSSASLVSQGAADHHIGTSPVNGENLTAGKKTHQGSKL</sequence>
<dbReference type="PANTHER" id="PTHR47349:SF1">
    <property type="entry name" value="AER328WP"/>
    <property type="match status" value="1"/>
</dbReference>
<proteinExistence type="predicted"/>
<organism evidence="2 3">
    <name type="scientific">Cryptococcus wingfieldii CBS 7118</name>
    <dbReference type="NCBI Taxonomy" id="1295528"/>
    <lineage>
        <taxon>Eukaryota</taxon>
        <taxon>Fungi</taxon>
        <taxon>Dikarya</taxon>
        <taxon>Basidiomycota</taxon>
        <taxon>Agaricomycotina</taxon>
        <taxon>Tremellomycetes</taxon>
        <taxon>Tremellales</taxon>
        <taxon>Cryptococcaceae</taxon>
        <taxon>Cryptococcus</taxon>
    </lineage>
</organism>
<evidence type="ECO:0000313" key="2">
    <source>
        <dbReference type="EMBL" id="ODN79176.1"/>
    </source>
</evidence>
<name>A0A1E3HU03_9TREE</name>
<dbReference type="EMBL" id="AWGH01000046">
    <property type="protein sequence ID" value="ODN79176.1"/>
    <property type="molecule type" value="Genomic_DNA"/>
</dbReference>
<dbReference type="PANTHER" id="PTHR47349">
    <property type="entry name" value="CHROMOSOME 8, WHOLE GENOME SHOTGUN SEQUENCE"/>
    <property type="match status" value="1"/>
</dbReference>
<reference evidence="2 3" key="1">
    <citation type="submission" date="2016-06" db="EMBL/GenBank/DDBJ databases">
        <title>Evolution of pathogenesis and genome organization in the Tremellales.</title>
        <authorList>
            <person name="Cuomo C."/>
            <person name="Litvintseva A."/>
            <person name="Heitman J."/>
            <person name="Chen Y."/>
            <person name="Sun S."/>
            <person name="Springer D."/>
            <person name="Dromer F."/>
            <person name="Young S."/>
            <person name="Zeng Q."/>
            <person name="Chapman S."/>
            <person name="Gujja S."/>
            <person name="Saif S."/>
            <person name="Birren B."/>
        </authorList>
    </citation>
    <scope>NUCLEOTIDE SEQUENCE [LARGE SCALE GENOMIC DNA]</scope>
    <source>
        <strain evidence="2 3">CBS 7118</strain>
    </source>
</reference>
<accession>A0A1E3HU03</accession>
<dbReference type="InterPro" id="IPR058934">
    <property type="entry name" value="YMC020W-like"/>
</dbReference>
<feature type="compositionally biased region" description="Low complexity" evidence="1">
    <location>
        <begin position="138"/>
        <end position="155"/>
    </location>
</feature>
<comment type="caution">
    <text evidence="2">The sequence shown here is derived from an EMBL/GenBank/DDBJ whole genome shotgun (WGS) entry which is preliminary data.</text>
</comment>
<evidence type="ECO:0000313" key="3">
    <source>
        <dbReference type="Proteomes" id="UP000094819"/>
    </source>
</evidence>
<dbReference type="RefSeq" id="XP_019028143.1">
    <property type="nucleotide sequence ID" value="XM_019179907.1"/>
</dbReference>
<dbReference type="OrthoDB" id="5598028at2759"/>
<protein>
    <submittedName>
        <fullName evidence="2">Uncharacterized protein</fullName>
    </submittedName>
</protein>
<dbReference type="Proteomes" id="UP000094819">
    <property type="component" value="Unassembled WGS sequence"/>
</dbReference>
<feature type="region of interest" description="Disordered" evidence="1">
    <location>
        <begin position="138"/>
        <end position="187"/>
    </location>
</feature>
<keyword evidence="3" id="KW-1185">Reference proteome</keyword>
<dbReference type="GeneID" id="30197139"/>